<dbReference type="InterPro" id="IPR001119">
    <property type="entry name" value="SLH_dom"/>
</dbReference>
<evidence type="ECO:0000313" key="5">
    <source>
        <dbReference type="Proteomes" id="UP000218238"/>
    </source>
</evidence>
<evidence type="ECO:0000259" key="3">
    <source>
        <dbReference type="PROSITE" id="PS51272"/>
    </source>
</evidence>
<proteinExistence type="predicted"/>
<reference evidence="4 5" key="1">
    <citation type="submission" date="2017-08" db="EMBL/GenBank/DDBJ databases">
        <title>Draft genome sequence of filamentous cyanobacterium Calothrix elsteri CCALA 953.</title>
        <authorList>
            <person name="Gagunashvili A.N."/>
            <person name="Elster J."/>
            <person name="Andresson O.S."/>
        </authorList>
    </citation>
    <scope>NUCLEOTIDE SEQUENCE [LARGE SCALE GENOMIC DNA]</scope>
    <source>
        <strain evidence="4 5">CCALA 953</strain>
    </source>
</reference>
<dbReference type="PROSITE" id="PS51257">
    <property type="entry name" value="PROKAR_LIPOPROTEIN"/>
    <property type="match status" value="1"/>
</dbReference>
<dbReference type="PANTHER" id="PTHR33740:SF3">
    <property type="entry name" value="GPI-ANCHORED ADHESIN-LIKE PROTEIN"/>
    <property type="match status" value="1"/>
</dbReference>
<feature type="domain" description="SLH" evidence="3">
    <location>
        <begin position="347"/>
        <end position="415"/>
    </location>
</feature>
<name>A0A2A2TAL1_9CYAN</name>
<dbReference type="AlphaFoldDB" id="A0A2A2TAL1"/>
<organism evidence="4 5">
    <name type="scientific">Brunnivagina elsteri CCALA 953</name>
    <dbReference type="NCBI Taxonomy" id="987040"/>
    <lineage>
        <taxon>Bacteria</taxon>
        <taxon>Bacillati</taxon>
        <taxon>Cyanobacteriota</taxon>
        <taxon>Cyanophyceae</taxon>
        <taxon>Nostocales</taxon>
        <taxon>Calotrichaceae</taxon>
        <taxon>Brunnivagina</taxon>
    </lineage>
</organism>
<dbReference type="EMBL" id="NTFS01000548">
    <property type="protein sequence ID" value="PAX48949.1"/>
    <property type="molecule type" value="Genomic_DNA"/>
</dbReference>
<dbReference type="Proteomes" id="UP000218238">
    <property type="component" value="Unassembled WGS sequence"/>
</dbReference>
<dbReference type="PANTHER" id="PTHR33740">
    <property type="entry name" value="GPI-ANCHORED ADHESIN-LIKE PROTEIN"/>
    <property type="match status" value="1"/>
</dbReference>
<dbReference type="PROSITE" id="PS51272">
    <property type="entry name" value="SLH"/>
    <property type="match status" value="2"/>
</dbReference>
<evidence type="ECO:0000256" key="2">
    <source>
        <dbReference type="SAM" id="SignalP"/>
    </source>
</evidence>
<evidence type="ECO:0000313" key="4">
    <source>
        <dbReference type="EMBL" id="PAX48949.1"/>
    </source>
</evidence>
<keyword evidence="5" id="KW-1185">Reference proteome</keyword>
<feature type="region of interest" description="Disordered" evidence="1">
    <location>
        <begin position="177"/>
        <end position="235"/>
    </location>
</feature>
<comment type="caution">
    <text evidence="4">The sequence shown here is derived from an EMBL/GenBank/DDBJ whole genome shotgun (WGS) entry which is preliminary data.</text>
</comment>
<feature type="chain" id="PRO_5012855969" evidence="2">
    <location>
        <begin position="25"/>
        <end position="495"/>
    </location>
</feature>
<feature type="domain" description="SLH" evidence="3">
    <location>
        <begin position="264"/>
        <end position="338"/>
    </location>
</feature>
<dbReference type="RefSeq" id="WP_095724782.1">
    <property type="nucleotide sequence ID" value="NZ_NTFS01000548.1"/>
</dbReference>
<feature type="signal peptide" evidence="2">
    <location>
        <begin position="1"/>
        <end position="24"/>
    </location>
</feature>
<keyword evidence="2" id="KW-0732">Signal</keyword>
<protein>
    <submittedName>
        <fullName evidence="4">S-layer protein</fullName>
    </submittedName>
</protein>
<feature type="compositionally biased region" description="Low complexity" evidence="1">
    <location>
        <begin position="186"/>
        <end position="206"/>
    </location>
</feature>
<evidence type="ECO:0000256" key="1">
    <source>
        <dbReference type="SAM" id="MobiDB-lite"/>
    </source>
</evidence>
<gene>
    <name evidence="4" type="ORF">CK510_28115</name>
</gene>
<dbReference type="OrthoDB" id="452152at2"/>
<accession>A0A2A2TAL1</accession>
<sequence>MLYLKRPFVFLSLAVILTTLTACANNPSAKDFEKSLAADPRLKDNPLSLGTNQVNPTPTPQAEATIQLPADFPKDIVYTSAKLQEVTPGIENQVLTRWDSSDPSNAIASFYRTQFQSGNWQITQQPSDDAGGTFEAKKNNLLVKISIQPKSVTNPVSKQVQSSTELRIDYSPNGTAFASNATISNPTAIPTPQTTETTETPPANTASNLPQPGTPEFIGPIPPGTQVAENPPTNNNVPANIPVTSGAIPAESYPAGTNANAINPQQYSDIKKAPQQLQQYIQDLAALGVLPVSANSSTKANSNPATNLFEPGKAITRREYARWLVAANNAMYTNNPAKQIRLAAETTQSTFSDVAKNNPDFPVIQGLAEAGLIPSPLSGDATEVLFRPDAPLTREQLILWKLPLDTRQALPTANLEAVKQTWGFQDTGKIDPKALRAVLADFQNGEQSNIRRVFGYTTLFQPKKPVNRAEAAAALWYFGTQGDGVSATDALKLKR</sequence>